<reference evidence="2 3" key="1">
    <citation type="submission" date="2017-09" db="EMBL/GenBank/DDBJ databases">
        <title>Large-scale bioinformatics analysis of Bacillus genomes uncovers conserved roles of natural products in bacterial physiology.</title>
        <authorList>
            <consortium name="Agbiome Team Llc"/>
            <person name="Bleich R.M."/>
            <person name="Grubbs K.J."/>
            <person name="Santa Maria K.C."/>
            <person name="Allen S.E."/>
            <person name="Farag S."/>
            <person name="Shank E.A."/>
            <person name="Bowers A."/>
        </authorList>
    </citation>
    <scope>NUCLEOTIDE SEQUENCE [LARGE SCALE GENOMIC DNA]</scope>
    <source>
        <strain evidence="2 3">AFS050027</strain>
    </source>
</reference>
<keyword evidence="1" id="KW-0812">Transmembrane</keyword>
<accession>A0A2B9PQP9</accession>
<sequence>MNVLVYILSAILLFLAILHTSGNADITLAIPLVTLSAFIYVIEDFFDGKPKIKQSLNVIATILLFIALIARYLYGLQDSVVFTFIKNNNDFLTVVSVAFVIIFKTITANKINNISKEIAKLEQIQNRLEKVYSVSEIQNELKIGEKAYVFDKGNVFEDHIITRREDRVIFWSSFGMGNAPLNPNGKTEKDLNFKILL</sequence>
<feature type="transmembrane region" description="Helical" evidence="1">
    <location>
        <begin position="58"/>
        <end position="76"/>
    </location>
</feature>
<feature type="transmembrane region" description="Helical" evidence="1">
    <location>
        <begin position="91"/>
        <end position="111"/>
    </location>
</feature>
<feature type="transmembrane region" description="Helical" evidence="1">
    <location>
        <begin position="28"/>
        <end position="46"/>
    </location>
</feature>
<organism evidence="2 3">
    <name type="scientific">Bacillus cereus</name>
    <dbReference type="NCBI Taxonomy" id="1396"/>
    <lineage>
        <taxon>Bacteria</taxon>
        <taxon>Bacillati</taxon>
        <taxon>Bacillota</taxon>
        <taxon>Bacilli</taxon>
        <taxon>Bacillales</taxon>
        <taxon>Bacillaceae</taxon>
        <taxon>Bacillus</taxon>
        <taxon>Bacillus cereus group</taxon>
    </lineage>
</organism>
<dbReference type="Proteomes" id="UP000223777">
    <property type="component" value="Unassembled WGS sequence"/>
</dbReference>
<comment type="caution">
    <text evidence="2">The sequence shown here is derived from an EMBL/GenBank/DDBJ whole genome shotgun (WGS) entry which is preliminary data.</text>
</comment>
<evidence type="ECO:0000313" key="2">
    <source>
        <dbReference type="EMBL" id="PGO24575.1"/>
    </source>
</evidence>
<gene>
    <name evidence="2" type="ORF">CN984_20330</name>
</gene>
<evidence type="ECO:0000313" key="3">
    <source>
        <dbReference type="Proteomes" id="UP000223777"/>
    </source>
</evidence>
<evidence type="ECO:0000256" key="1">
    <source>
        <dbReference type="SAM" id="Phobius"/>
    </source>
</evidence>
<protein>
    <submittedName>
        <fullName evidence="2">Uncharacterized protein</fullName>
    </submittedName>
</protein>
<dbReference type="AlphaFoldDB" id="A0A2B9PQP9"/>
<keyword evidence="1" id="KW-0472">Membrane</keyword>
<dbReference type="EMBL" id="NUIL01000035">
    <property type="protein sequence ID" value="PGO24575.1"/>
    <property type="molecule type" value="Genomic_DNA"/>
</dbReference>
<dbReference type="RefSeq" id="WP_098765927.1">
    <property type="nucleotide sequence ID" value="NZ_NUIL01000035.1"/>
</dbReference>
<proteinExistence type="predicted"/>
<keyword evidence="1" id="KW-1133">Transmembrane helix</keyword>
<name>A0A2B9PQP9_BACCE</name>